<feature type="chain" id="PRO_5034333977" evidence="6">
    <location>
        <begin position="18"/>
        <end position="916"/>
    </location>
</feature>
<dbReference type="InterPro" id="IPR046522">
    <property type="entry name" value="DUF6699"/>
</dbReference>
<dbReference type="InterPro" id="IPR013780">
    <property type="entry name" value="Glyco_hydro_b"/>
</dbReference>
<dbReference type="PANTHER" id="PTHR11069">
    <property type="entry name" value="GLUCOSYLCERAMIDASE"/>
    <property type="match status" value="1"/>
</dbReference>
<proteinExistence type="inferred from homology"/>
<dbReference type="GO" id="GO:0016020">
    <property type="term" value="C:membrane"/>
    <property type="evidence" value="ECO:0007669"/>
    <property type="project" value="GOC"/>
</dbReference>
<organism evidence="9 10">
    <name type="scientific">Leucocoprinus leucothites</name>
    <dbReference type="NCBI Taxonomy" id="201217"/>
    <lineage>
        <taxon>Eukaryota</taxon>
        <taxon>Fungi</taxon>
        <taxon>Dikarya</taxon>
        <taxon>Basidiomycota</taxon>
        <taxon>Agaricomycotina</taxon>
        <taxon>Agaricomycetes</taxon>
        <taxon>Agaricomycetidae</taxon>
        <taxon>Agaricales</taxon>
        <taxon>Agaricineae</taxon>
        <taxon>Agaricaceae</taxon>
        <taxon>Leucocoprinus</taxon>
    </lineage>
</organism>
<evidence type="ECO:0000259" key="8">
    <source>
        <dbReference type="Pfam" id="PF20415"/>
    </source>
</evidence>
<dbReference type="EMBL" id="JAACJO010000006">
    <property type="protein sequence ID" value="KAF5356905.1"/>
    <property type="molecule type" value="Genomic_DNA"/>
</dbReference>
<accession>A0A8H5G230</accession>
<gene>
    <name evidence="9" type="ORF">D9756_006873</name>
</gene>
<comment type="caution">
    <text evidence="9">The sequence shown here is derived from an EMBL/GenBank/DDBJ whole genome shotgun (WGS) entry which is preliminary data.</text>
</comment>
<keyword evidence="2 6" id="KW-0732">Signal</keyword>
<dbReference type="OrthoDB" id="2160638at2759"/>
<feature type="region of interest" description="Disordered" evidence="5">
    <location>
        <begin position="802"/>
        <end position="822"/>
    </location>
</feature>
<evidence type="ECO:0000256" key="1">
    <source>
        <dbReference type="ARBA" id="ARBA00005382"/>
    </source>
</evidence>
<feature type="compositionally biased region" description="Polar residues" evidence="5">
    <location>
        <begin position="659"/>
        <end position="672"/>
    </location>
</feature>
<keyword evidence="4" id="KW-0326">Glycosidase</keyword>
<evidence type="ECO:0000256" key="3">
    <source>
        <dbReference type="ARBA" id="ARBA00022801"/>
    </source>
</evidence>
<evidence type="ECO:0000259" key="7">
    <source>
        <dbReference type="Pfam" id="PF02055"/>
    </source>
</evidence>
<keyword evidence="10" id="KW-1185">Reference proteome</keyword>
<feature type="region of interest" description="Disordered" evidence="5">
    <location>
        <begin position="498"/>
        <end position="572"/>
    </location>
</feature>
<sequence>MLFKTLTLLLFVSLAASQQIWDIWQTTWDRGHLFSSVGPNTAGTNPINFVSPGATGDADIVVSDGSVFQPMAGFGGTLTDSSALTLNNLKSRNPSNYQRVLSSMFSPTDGGTGAGLNYIRVPIGASDFSSGVYSLDDTSGDTSFSNFNINRAPSYLFSVIKDIMAVNRYVKVHILPWSPPAWMKTGGTMNGGSLRSDLVSAYPTYLLKAVQGFQSQGISVYAISIQNEPQNSNPTYPTCTMTPQMEGQIGASLRSLLNNNGLSNVKVVGYEHNWDTAGQYPVQLMQANGNSFSGVAFHCYGGSVSNQDAFTSAFPNKEVYFTECSGTFGSDWWSDIKWYLDNLWVGSISRGARSGLMWNIALDGSGNPKLPGTNSCGGPGCRPLVTVNSDGNFELNQEFYAMAQASKAVIPKDNGGPFGQRIGVSVGGSLSWALRVSAFVTGRVSSSDQNRYSIVVLNWDDNTNGNWNPTPVRTTIEFRGMQATYTFPVGVTTLWWGRDTTSTSKSNGRRTNTSGSGGSRSRSRSSSESPTTSSPTKSKHFNYLYAEPGSVPPAPIQTATRERSNSLTASRAIAPSPLRYTFDNNIGRGAHSASHHTTHSLDGANTKVPLYRSSSHKAERPGLVQQPAFNPTSSFGSVRSSSQSIYSTNPAAHRYAPSRASSSNSVATQSTGHEPRSALKHNMSSGDNTKGSRHAHVSFQNPNRPTPVHMHPLLSYGRIHRAPISFDVIYPPSTRTIVDRHTHSPIPPCTLTQPATEPPTYGRFILKCDKLPWNIIATAGVDSANAGNGSVGRSSGKRFYIESTGSASSGTPRSSTSSGGFPEPITNLDVLHAIHTTLSVRVTQAEWDSLGNGSRAQRKATRAYEKRCTDMGGGWGAGVRRVDFLGGKSKLVGVEIATEKVAGNPVPFGKLVFSRP</sequence>
<evidence type="ECO:0000256" key="6">
    <source>
        <dbReference type="SAM" id="SignalP"/>
    </source>
</evidence>
<name>A0A8H5G230_9AGAR</name>
<comment type="similarity">
    <text evidence="1 4">Belongs to the glycosyl hydrolase 30 family.</text>
</comment>
<dbReference type="Gene3D" id="3.20.20.80">
    <property type="entry name" value="Glycosidases"/>
    <property type="match status" value="1"/>
</dbReference>
<feature type="domain" description="Glycosyl hydrolase family 30 TIM-barrel" evidence="7">
    <location>
        <begin position="72"/>
        <end position="326"/>
    </location>
</feature>
<dbReference type="InterPro" id="IPR017853">
    <property type="entry name" value="GH"/>
</dbReference>
<evidence type="ECO:0000256" key="5">
    <source>
        <dbReference type="SAM" id="MobiDB-lite"/>
    </source>
</evidence>
<dbReference type="InterPro" id="IPR033453">
    <property type="entry name" value="Glyco_hydro_30_TIM-barrel"/>
</dbReference>
<dbReference type="GO" id="GO:0006680">
    <property type="term" value="P:glucosylceramide catabolic process"/>
    <property type="evidence" value="ECO:0007669"/>
    <property type="project" value="TreeGrafter"/>
</dbReference>
<dbReference type="InterPro" id="IPR001139">
    <property type="entry name" value="Glyco_hydro_30"/>
</dbReference>
<evidence type="ECO:0000256" key="2">
    <source>
        <dbReference type="ARBA" id="ARBA00022729"/>
    </source>
</evidence>
<dbReference type="AlphaFoldDB" id="A0A8H5G230"/>
<feature type="compositionally biased region" description="Low complexity" evidence="5">
    <location>
        <begin position="633"/>
        <end position="644"/>
    </location>
</feature>
<evidence type="ECO:0000313" key="10">
    <source>
        <dbReference type="Proteomes" id="UP000559027"/>
    </source>
</evidence>
<feature type="compositionally biased region" description="Low complexity" evidence="5">
    <location>
        <begin position="524"/>
        <end position="536"/>
    </location>
</feature>
<evidence type="ECO:0000313" key="9">
    <source>
        <dbReference type="EMBL" id="KAF5356905.1"/>
    </source>
</evidence>
<reference evidence="9 10" key="1">
    <citation type="journal article" date="2020" name="ISME J.">
        <title>Uncovering the hidden diversity of litter-decomposition mechanisms in mushroom-forming fungi.</title>
        <authorList>
            <person name="Floudas D."/>
            <person name="Bentzer J."/>
            <person name="Ahren D."/>
            <person name="Johansson T."/>
            <person name="Persson P."/>
            <person name="Tunlid A."/>
        </authorList>
    </citation>
    <scope>NUCLEOTIDE SEQUENCE [LARGE SCALE GENOMIC DNA]</scope>
    <source>
        <strain evidence="9 10">CBS 146.42</strain>
    </source>
</reference>
<keyword evidence="3 4" id="KW-0378">Hydrolase</keyword>
<feature type="compositionally biased region" description="Low complexity" evidence="5">
    <location>
        <begin position="803"/>
        <end position="820"/>
    </location>
</feature>
<feature type="region of interest" description="Disordered" evidence="5">
    <location>
        <begin position="612"/>
        <end position="708"/>
    </location>
</feature>
<dbReference type="Pfam" id="PF02055">
    <property type="entry name" value="Glyco_hydro_30"/>
    <property type="match status" value="1"/>
</dbReference>
<protein>
    <submittedName>
        <fullName evidence="9">Uncharacterized protein</fullName>
    </submittedName>
</protein>
<feature type="domain" description="DUF6699" evidence="8">
    <location>
        <begin position="724"/>
        <end position="894"/>
    </location>
</feature>
<dbReference type="Gene3D" id="2.60.40.1180">
    <property type="entry name" value="Golgi alpha-mannosidase II"/>
    <property type="match status" value="1"/>
</dbReference>
<evidence type="ECO:0000256" key="4">
    <source>
        <dbReference type="RuleBase" id="RU361188"/>
    </source>
</evidence>
<feature type="signal peptide" evidence="6">
    <location>
        <begin position="1"/>
        <end position="17"/>
    </location>
</feature>
<dbReference type="PANTHER" id="PTHR11069:SF23">
    <property type="entry name" value="LYSOSOMAL ACID GLUCOSYLCERAMIDASE"/>
    <property type="match status" value="1"/>
</dbReference>
<dbReference type="Proteomes" id="UP000559027">
    <property type="component" value="Unassembled WGS sequence"/>
</dbReference>
<dbReference type="GO" id="GO:0004348">
    <property type="term" value="F:glucosylceramidase activity"/>
    <property type="evidence" value="ECO:0007669"/>
    <property type="project" value="InterPro"/>
</dbReference>
<dbReference type="SUPFAM" id="SSF51445">
    <property type="entry name" value="(Trans)glycosidases"/>
    <property type="match status" value="1"/>
</dbReference>
<dbReference type="Pfam" id="PF20415">
    <property type="entry name" value="DUF6699"/>
    <property type="match status" value="1"/>
</dbReference>